<dbReference type="EMBL" id="CP074371">
    <property type="protein sequence ID" value="QVI21213.1"/>
    <property type="molecule type" value="Genomic_DNA"/>
</dbReference>
<dbReference type="Proteomes" id="UP000683310">
    <property type="component" value="Chromosome"/>
</dbReference>
<protein>
    <submittedName>
        <fullName evidence="4">DUF222 domain-containing protein</fullName>
    </submittedName>
</protein>
<keyword evidence="5" id="KW-1185">Reference proteome</keyword>
<evidence type="ECO:0000256" key="2">
    <source>
        <dbReference type="SAM" id="MobiDB-lite"/>
    </source>
</evidence>
<feature type="compositionally biased region" description="Basic and acidic residues" evidence="2">
    <location>
        <begin position="456"/>
        <end position="466"/>
    </location>
</feature>
<accession>A0ABX8CMN7</accession>
<sequence>MDSNGVTLDDCGIAELAAAVATLSNSVQNATMTQFSDEDVVALMQQLEACKRQLAALDTRLIIEAGERSLHARSGAGKMVPFLRHTLGLSRYDAALRVKVTHHCGEFFEPSGHLRPATLPVTAEAFAAGDISRDHVRNIMDVMDHLPTDIPTEARVEAEEILVSYSREGWPDDLPKIGRDILARLDPDGKVVSDADRRRRRGITLCRPGVDGMSRIEGWITPELRACLDAVFAKLARPGMCNVEDAESPTASGGFIADSILDAAARRDRRDAGQRTHDALMALVQPGVNMRALGMHRGLPVEVVLTMSLTDLENGTGVATTNTGTQISINEALKMAEGTHPIIAVLDGDGMPLYLQRSRRTANRAQRLALIARDKGCTRPGCEQPASMCAAHHVNGWAKGGPTDINNLTLACDHCHALINDGPDGWKTVVMGKDSPDRGRTGWIAPKSVDPTGTPRGERSPSRGAVDRGCDRFELSKVALTGGMNPVLLVSCWRAQNYIECGRLACPTALGLTPSRVP</sequence>
<gene>
    <name evidence="4" type="ORF">KHQ06_35290</name>
</gene>
<feature type="domain" description="HNH nuclease" evidence="3">
    <location>
        <begin position="365"/>
        <end position="417"/>
    </location>
</feature>
<dbReference type="Pfam" id="PF02720">
    <property type="entry name" value="DUF222"/>
    <property type="match status" value="1"/>
</dbReference>
<evidence type="ECO:0000256" key="1">
    <source>
        <dbReference type="ARBA" id="ARBA00023450"/>
    </source>
</evidence>
<name>A0ABX8CMN7_9NOCA</name>
<dbReference type="CDD" id="cd00085">
    <property type="entry name" value="HNHc"/>
    <property type="match status" value="1"/>
</dbReference>
<comment type="similarity">
    <text evidence="1">Belongs to the Rv1128c/1148c/1588c/1702c/1945/3466 family.</text>
</comment>
<evidence type="ECO:0000313" key="4">
    <source>
        <dbReference type="EMBL" id="QVI21213.1"/>
    </source>
</evidence>
<evidence type="ECO:0000259" key="3">
    <source>
        <dbReference type="SMART" id="SM00507"/>
    </source>
</evidence>
<proteinExistence type="inferred from homology"/>
<dbReference type="SMART" id="SM00507">
    <property type="entry name" value="HNHc"/>
    <property type="match status" value="1"/>
</dbReference>
<dbReference type="InterPro" id="IPR003615">
    <property type="entry name" value="HNH_nuc"/>
</dbReference>
<reference evidence="4 5" key="1">
    <citation type="submission" date="2021-04" db="EMBL/GenBank/DDBJ databases">
        <title>Nocardia tengchongensis.</title>
        <authorList>
            <person name="Zhuang k."/>
            <person name="Ran Y."/>
            <person name="Li W."/>
        </authorList>
    </citation>
    <scope>NUCLEOTIDE SEQUENCE [LARGE SCALE GENOMIC DNA]</scope>
    <source>
        <strain evidence="4 5">CFH S0057</strain>
    </source>
</reference>
<dbReference type="InterPro" id="IPR002711">
    <property type="entry name" value="HNH"/>
</dbReference>
<feature type="region of interest" description="Disordered" evidence="2">
    <location>
        <begin position="435"/>
        <end position="466"/>
    </location>
</feature>
<evidence type="ECO:0000313" key="5">
    <source>
        <dbReference type="Proteomes" id="UP000683310"/>
    </source>
</evidence>
<dbReference type="Gene3D" id="1.10.30.50">
    <property type="match status" value="1"/>
</dbReference>
<dbReference type="Pfam" id="PF01844">
    <property type="entry name" value="HNH"/>
    <property type="match status" value="1"/>
</dbReference>
<dbReference type="InterPro" id="IPR003870">
    <property type="entry name" value="DUF222"/>
</dbReference>
<organism evidence="4 5">
    <name type="scientific">Nocardia tengchongensis</name>
    <dbReference type="NCBI Taxonomy" id="2055889"/>
    <lineage>
        <taxon>Bacteria</taxon>
        <taxon>Bacillati</taxon>
        <taxon>Actinomycetota</taxon>
        <taxon>Actinomycetes</taxon>
        <taxon>Mycobacteriales</taxon>
        <taxon>Nocardiaceae</taxon>
        <taxon>Nocardia</taxon>
    </lineage>
</organism>